<name>A0AAD7EB36_9AGAR</name>
<dbReference type="SUPFAM" id="SSF52047">
    <property type="entry name" value="RNI-like"/>
    <property type="match status" value="1"/>
</dbReference>
<proteinExistence type="predicted"/>
<keyword evidence="1" id="KW-0812">Transmembrane</keyword>
<keyword evidence="1" id="KW-1133">Transmembrane helix</keyword>
<dbReference type="Gene3D" id="3.80.10.10">
    <property type="entry name" value="Ribonuclease Inhibitor"/>
    <property type="match status" value="1"/>
</dbReference>
<protein>
    <recommendedName>
        <fullName evidence="4">F-box domain-containing protein</fullName>
    </recommendedName>
</protein>
<comment type="caution">
    <text evidence="2">The sequence shown here is derived from an EMBL/GenBank/DDBJ whole genome shotgun (WGS) entry which is preliminary data.</text>
</comment>
<dbReference type="Proteomes" id="UP001218218">
    <property type="component" value="Unassembled WGS sequence"/>
</dbReference>
<dbReference type="AlphaFoldDB" id="A0AAD7EB36"/>
<evidence type="ECO:0008006" key="4">
    <source>
        <dbReference type="Google" id="ProtNLM"/>
    </source>
</evidence>
<feature type="transmembrane region" description="Helical" evidence="1">
    <location>
        <begin position="12"/>
        <end position="33"/>
    </location>
</feature>
<sequence length="494" mass="55654">MRSEIPADIWRYVAGFLPVTVLLTLFSVNRTFLQIATETRYRAISFTSYKSGKPLMKYVKGSELVHSVHVQPWIVEPKESTPHSWASSTWKLLHACVSPSYGFEDSPEAQIARRMQKQTRRIADTIKTLPELHKYHIDWDEGPRYQTEFFSALLDMVIPNIGHRLCALALKIPLHHMHSLPSLAKYLPALKDLSLTLHTGVYIRMYICEKMEGLVVFVNTLLRNLRTFSLSTTPTSIYLDLGPFFGHLGHGLHLTSFALCIPFDGGHLADPAPLRRFLSRHRSTLEAINLGTTRAAAHSSPGASTAKYWIRDTFKNHAPFPALSHLSLGLRPLRTDLGPLLRHLSGVRSQLRILKLSERPLEYAELVRILATLDYPPLLRVLSLRLRWLSPEIVDLLAAGLPELTALDLNFTEVVHQETSSDTSSISSQSSSGLSRESELMFFCQAMNGKRYAHWNLTRLAVPESPRGQKWLDALECTFVGCIPALSFTELVSV</sequence>
<evidence type="ECO:0000256" key="1">
    <source>
        <dbReference type="SAM" id="Phobius"/>
    </source>
</evidence>
<dbReference type="InterPro" id="IPR032675">
    <property type="entry name" value="LRR_dom_sf"/>
</dbReference>
<gene>
    <name evidence="2" type="ORF">DFH08DRAFT_758045</name>
</gene>
<keyword evidence="1" id="KW-0472">Membrane</keyword>
<evidence type="ECO:0000313" key="3">
    <source>
        <dbReference type="Proteomes" id="UP001218218"/>
    </source>
</evidence>
<keyword evidence="3" id="KW-1185">Reference proteome</keyword>
<accession>A0AAD7EB36</accession>
<organism evidence="2 3">
    <name type="scientific">Mycena albidolilacea</name>
    <dbReference type="NCBI Taxonomy" id="1033008"/>
    <lineage>
        <taxon>Eukaryota</taxon>
        <taxon>Fungi</taxon>
        <taxon>Dikarya</taxon>
        <taxon>Basidiomycota</taxon>
        <taxon>Agaricomycotina</taxon>
        <taxon>Agaricomycetes</taxon>
        <taxon>Agaricomycetidae</taxon>
        <taxon>Agaricales</taxon>
        <taxon>Marasmiineae</taxon>
        <taxon>Mycenaceae</taxon>
        <taxon>Mycena</taxon>
    </lineage>
</organism>
<evidence type="ECO:0000313" key="2">
    <source>
        <dbReference type="EMBL" id="KAJ7307100.1"/>
    </source>
</evidence>
<dbReference type="EMBL" id="JARIHO010000089">
    <property type="protein sequence ID" value="KAJ7307100.1"/>
    <property type="molecule type" value="Genomic_DNA"/>
</dbReference>
<reference evidence="2" key="1">
    <citation type="submission" date="2023-03" db="EMBL/GenBank/DDBJ databases">
        <title>Massive genome expansion in bonnet fungi (Mycena s.s.) driven by repeated elements and novel gene families across ecological guilds.</title>
        <authorList>
            <consortium name="Lawrence Berkeley National Laboratory"/>
            <person name="Harder C.B."/>
            <person name="Miyauchi S."/>
            <person name="Viragh M."/>
            <person name="Kuo A."/>
            <person name="Thoen E."/>
            <person name="Andreopoulos B."/>
            <person name="Lu D."/>
            <person name="Skrede I."/>
            <person name="Drula E."/>
            <person name="Henrissat B."/>
            <person name="Morin E."/>
            <person name="Kohler A."/>
            <person name="Barry K."/>
            <person name="LaButti K."/>
            <person name="Morin E."/>
            <person name="Salamov A."/>
            <person name="Lipzen A."/>
            <person name="Mereny Z."/>
            <person name="Hegedus B."/>
            <person name="Baldrian P."/>
            <person name="Stursova M."/>
            <person name="Weitz H."/>
            <person name="Taylor A."/>
            <person name="Grigoriev I.V."/>
            <person name="Nagy L.G."/>
            <person name="Martin F."/>
            <person name="Kauserud H."/>
        </authorList>
    </citation>
    <scope>NUCLEOTIDE SEQUENCE</scope>
    <source>
        <strain evidence="2">CBHHK002</strain>
    </source>
</reference>